<dbReference type="InterPro" id="IPR018076">
    <property type="entry name" value="T2SS_GspF_dom"/>
</dbReference>
<accession>A0A2Z6DYC8</accession>
<dbReference type="Proteomes" id="UP000262004">
    <property type="component" value="Chromosome"/>
</dbReference>
<dbReference type="AlphaFoldDB" id="A0A2Z6DYC8"/>
<dbReference type="PRINTS" id="PR00812">
    <property type="entry name" value="BCTERIALGSPF"/>
</dbReference>
<dbReference type="Pfam" id="PF00482">
    <property type="entry name" value="T2SSF"/>
    <property type="match status" value="2"/>
</dbReference>
<keyword evidence="13" id="KW-1185">Reference proteome</keyword>
<dbReference type="EMBL" id="AP018558">
    <property type="protein sequence ID" value="BBD77536.1"/>
    <property type="molecule type" value="Genomic_DNA"/>
</dbReference>
<keyword evidence="8 10" id="KW-0472">Membrane</keyword>
<name>A0A2Z6DYC8_HYDTE</name>
<dbReference type="KEGG" id="htl:HPTL_1272"/>
<dbReference type="InterPro" id="IPR001992">
    <property type="entry name" value="T2SS_GspF/T4SS_PilC_CS"/>
</dbReference>
<feature type="transmembrane region" description="Helical" evidence="10">
    <location>
        <begin position="168"/>
        <end position="190"/>
    </location>
</feature>
<proteinExistence type="inferred from homology"/>
<sequence>MARATAQEEKLFVWEGTDAAGKKTRGEIRAVSELAAKSALRQKGVRVRKLQAVKMRRGRVQEKDIALFTRQLATMMKAGVPLLQAFDIAIRGTSNPALARLLNEIRSDIAQGNSLAQAFAKHPLYFDRLFVALVAAGEHAGILDDLLDRIATYQEKIIAIKGKIKSALFYPAAVVVVAFIVISILMIFVIPQFKEIFSSFGADLPAPTLLVISISEFFVAWWWAIFGTLIAAVVAFVLTHRKSQTFRDRVDRLLLKLPVVGVILQKAAIARWARTLATMFAAGVPLNEALVSVADAAGNAVYRDATEQIRTQVTQGVALTVAMIDAGVFPAMVPQMVSIGEESGQLDDMLNKIAEYYEREVDDAVASLSQLLEPVIMVFLGVVVGGIVVSMYLPIFKLGQVVG</sequence>
<evidence type="ECO:0000256" key="8">
    <source>
        <dbReference type="ARBA" id="ARBA00023136"/>
    </source>
</evidence>
<protein>
    <submittedName>
        <fullName evidence="12">Type II secretion system protein F</fullName>
    </submittedName>
</protein>
<dbReference type="FunFam" id="1.20.81.30:FF:000001">
    <property type="entry name" value="Type II secretion system protein F"/>
    <property type="match status" value="2"/>
</dbReference>
<keyword evidence="5" id="KW-0997">Cell inner membrane</keyword>
<feature type="domain" description="Type II secretion system protein GspF" evidence="11">
    <location>
        <begin position="68"/>
        <end position="191"/>
    </location>
</feature>
<evidence type="ECO:0000313" key="12">
    <source>
        <dbReference type="EMBL" id="BBD77536.1"/>
    </source>
</evidence>
<evidence type="ECO:0000256" key="1">
    <source>
        <dbReference type="ARBA" id="ARBA00004429"/>
    </source>
</evidence>
<comment type="subcellular location">
    <subcellularLocation>
        <location evidence="1 9">Cell inner membrane</location>
        <topology evidence="1 9">Multi-pass membrane protein</topology>
    </subcellularLocation>
</comment>
<keyword evidence="6 9" id="KW-0812">Transmembrane</keyword>
<keyword evidence="7 10" id="KW-1133">Transmembrane helix</keyword>
<organism evidence="12 13">
    <name type="scientific">Hydrogenophilus thermoluteolus</name>
    <name type="common">Pseudomonas hydrogenothermophila</name>
    <dbReference type="NCBI Taxonomy" id="297"/>
    <lineage>
        <taxon>Bacteria</taxon>
        <taxon>Pseudomonadati</taxon>
        <taxon>Pseudomonadota</taxon>
        <taxon>Hydrogenophilia</taxon>
        <taxon>Hydrogenophilales</taxon>
        <taxon>Hydrogenophilaceae</taxon>
        <taxon>Hydrogenophilus</taxon>
    </lineage>
</organism>
<dbReference type="GO" id="GO:0015628">
    <property type="term" value="P:protein secretion by the type II secretion system"/>
    <property type="evidence" value="ECO:0007669"/>
    <property type="project" value="TreeGrafter"/>
</dbReference>
<evidence type="ECO:0000256" key="9">
    <source>
        <dbReference type="RuleBase" id="RU003923"/>
    </source>
</evidence>
<dbReference type="InterPro" id="IPR003004">
    <property type="entry name" value="GspF/PilC"/>
</dbReference>
<reference evidence="12 13" key="1">
    <citation type="submission" date="2018-04" db="EMBL/GenBank/DDBJ databases">
        <title>Complete genome sequence of Hydrogenophilus thermoluteolus TH-1.</title>
        <authorList>
            <person name="Arai H."/>
        </authorList>
    </citation>
    <scope>NUCLEOTIDE SEQUENCE [LARGE SCALE GENOMIC DNA]</scope>
    <source>
        <strain evidence="12 13">TH-1</strain>
    </source>
</reference>
<comment type="similarity">
    <text evidence="2 9">Belongs to the GSP F family.</text>
</comment>
<evidence type="ECO:0000256" key="7">
    <source>
        <dbReference type="ARBA" id="ARBA00022989"/>
    </source>
</evidence>
<gene>
    <name evidence="12" type="ORF">HPTL_1272</name>
</gene>
<feature type="transmembrane region" description="Helical" evidence="10">
    <location>
        <begin position="375"/>
        <end position="395"/>
    </location>
</feature>
<dbReference type="PANTHER" id="PTHR30012:SF7">
    <property type="entry name" value="PROTEIN TRANSPORT PROTEIN HOFC HOMOLOG"/>
    <property type="match status" value="1"/>
</dbReference>
<dbReference type="GO" id="GO:0005886">
    <property type="term" value="C:plasma membrane"/>
    <property type="evidence" value="ECO:0007669"/>
    <property type="project" value="UniProtKB-SubCell"/>
</dbReference>
<dbReference type="OrthoDB" id="5297636at2"/>
<evidence type="ECO:0000256" key="5">
    <source>
        <dbReference type="ARBA" id="ARBA00022519"/>
    </source>
</evidence>
<evidence type="ECO:0000256" key="3">
    <source>
        <dbReference type="ARBA" id="ARBA00022448"/>
    </source>
</evidence>
<feature type="domain" description="Type II secretion system protein GspF" evidence="11">
    <location>
        <begin position="272"/>
        <end position="394"/>
    </location>
</feature>
<dbReference type="InterPro" id="IPR042094">
    <property type="entry name" value="T2SS_GspF_sf"/>
</dbReference>
<evidence type="ECO:0000313" key="13">
    <source>
        <dbReference type="Proteomes" id="UP000262004"/>
    </source>
</evidence>
<keyword evidence="3 9" id="KW-0813">Transport</keyword>
<feature type="transmembrane region" description="Helical" evidence="10">
    <location>
        <begin position="210"/>
        <end position="239"/>
    </location>
</feature>
<evidence type="ECO:0000256" key="2">
    <source>
        <dbReference type="ARBA" id="ARBA00005745"/>
    </source>
</evidence>
<evidence type="ECO:0000256" key="10">
    <source>
        <dbReference type="SAM" id="Phobius"/>
    </source>
</evidence>
<keyword evidence="4" id="KW-1003">Cell membrane</keyword>
<dbReference type="RefSeq" id="WP_119335266.1">
    <property type="nucleotide sequence ID" value="NZ_AP018558.1"/>
</dbReference>
<evidence type="ECO:0000259" key="11">
    <source>
        <dbReference type="Pfam" id="PF00482"/>
    </source>
</evidence>
<evidence type="ECO:0000256" key="6">
    <source>
        <dbReference type="ARBA" id="ARBA00022692"/>
    </source>
</evidence>
<evidence type="ECO:0000256" key="4">
    <source>
        <dbReference type="ARBA" id="ARBA00022475"/>
    </source>
</evidence>
<dbReference type="PANTHER" id="PTHR30012">
    <property type="entry name" value="GENERAL SECRETION PATHWAY PROTEIN"/>
    <property type="match status" value="1"/>
</dbReference>
<dbReference type="Gene3D" id="1.20.81.30">
    <property type="entry name" value="Type II secretion system (T2SS), domain F"/>
    <property type="match status" value="2"/>
</dbReference>
<dbReference type="PROSITE" id="PS00874">
    <property type="entry name" value="T2SP_F"/>
    <property type="match status" value="1"/>
</dbReference>